<keyword evidence="1" id="KW-0472">Membrane</keyword>
<proteinExistence type="predicted"/>
<accession>A0ABY6IIJ5</accession>
<dbReference type="EMBL" id="CP107567">
    <property type="protein sequence ID" value="UYQ65985.1"/>
    <property type="molecule type" value="Genomic_DNA"/>
</dbReference>
<evidence type="ECO:0000256" key="1">
    <source>
        <dbReference type="SAM" id="Phobius"/>
    </source>
</evidence>
<protein>
    <submittedName>
        <fullName evidence="2">Uncharacterized protein</fullName>
    </submittedName>
</protein>
<gene>
    <name evidence="2" type="ORF">OGH68_34020</name>
</gene>
<reference evidence="2" key="1">
    <citation type="submission" date="2022-10" db="EMBL/GenBank/DDBJ databases">
        <title>Cytochrome P450 Catalyzes Benzene Ring Formation in the Biosynthesis of Trialkyl-Substituted Aromatic Polyketides.</title>
        <authorList>
            <person name="Zhao E."/>
            <person name="Ge H."/>
        </authorList>
    </citation>
    <scope>NUCLEOTIDE SEQUENCE</scope>
    <source>
        <strain evidence="2">NA0869</strain>
    </source>
</reference>
<organism evidence="2 3">
    <name type="scientific">Streptomyces peucetius</name>
    <dbReference type="NCBI Taxonomy" id="1950"/>
    <lineage>
        <taxon>Bacteria</taxon>
        <taxon>Bacillati</taxon>
        <taxon>Actinomycetota</taxon>
        <taxon>Actinomycetes</taxon>
        <taxon>Kitasatosporales</taxon>
        <taxon>Streptomycetaceae</taxon>
        <taxon>Streptomyces</taxon>
    </lineage>
</organism>
<keyword evidence="1" id="KW-0812">Transmembrane</keyword>
<sequence length="110" mass="12290">MAYGHGDRKDAGDERKRGREPFGLYGIAQSLVHAFRTADLHETIPPLLAALLVWEVALFDVFRGTYDSVPFGVRVAFTLGAPLSVTAVSMWELRRLRTRHGITLRAALLR</sequence>
<evidence type="ECO:0000313" key="3">
    <source>
        <dbReference type="Proteomes" id="UP001163878"/>
    </source>
</evidence>
<feature type="transmembrane region" description="Helical" evidence="1">
    <location>
        <begin position="71"/>
        <end position="91"/>
    </location>
</feature>
<keyword evidence="3" id="KW-1185">Reference proteome</keyword>
<name>A0ABY6IIJ5_STRPE</name>
<dbReference type="RefSeq" id="WP_264249346.1">
    <property type="nucleotide sequence ID" value="NZ_CP107567.1"/>
</dbReference>
<dbReference type="Proteomes" id="UP001163878">
    <property type="component" value="Chromosome"/>
</dbReference>
<keyword evidence="1" id="KW-1133">Transmembrane helix</keyword>
<evidence type="ECO:0000313" key="2">
    <source>
        <dbReference type="EMBL" id="UYQ65985.1"/>
    </source>
</evidence>